<protein>
    <submittedName>
        <fullName evidence="2">Uncharacterized protein</fullName>
    </submittedName>
</protein>
<dbReference type="Proteomes" id="UP000541810">
    <property type="component" value="Unassembled WGS sequence"/>
</dbReference>
<feature type="region of interest" description="Disordered" evidence="1">
    <location>
        <begin position="230"/>
        <end position="252"/>
    </location>
</feature>
<evidence type="ECO:0000256" key="1">
    <source>
        <dbReference type="SAM" id="MobiDB-lite"/>
    </source>
</evidence>
<organism evidence="2 3">
    <name type="scientific">Algisphaera agarilytica</name>
    <dbReference type="NCBI Taxonomy" id="1385975"/>
    <lineage>
        <taxon>Bacteria</taxon>
        <taxon>Pseudomonadati</taxon>
        <taxon>Planctomycetota</taxon>
        <taxon>Phycisphaerae</taxon>
        <taxon>Phycisphaerales</taxon>
        <taxon>Phycisphaeraceae</taxon>
        <taxon>Algisphaera</taxon>
    </lineage>
</organism>
<name>A0A7X0HAQ1_9BACT</name>
<dbReference type="AlphaFoldDB" id="A0A7X0HAQ1"/>
<evidence type="ECO:0000313" key="2">
    <source>
        <dbReference type="EMBL" id="MBB6430929.1"/>
    </source>
</evidence>
<feature type="compositionally biased region" description="Polar residues" evidence="1">
    <location>
        <begin position="37"/>
        <end position="48"/>
    </location>
</feature>
<dbReference type="RefSeq" id="WP_184678422.1">
    <property type="nucleotide sequence ID" value="NZ_JACHGY010000001.1"/>
</dbReference>
<dbReference type="PROSITE" id="PS51257">
    <property type="entry name" value="PROKAR_LIPOPROTEIN"/>
    <property type="match status" value="1"/>
</dbReference>
<evidence type="ECO:0000313" key="3">
    <source>
        <dbReference type="Proteomes" id="UP000541810"/>
    </source>
</evidence>
<reference evidence="2 3" key="1">
    <citation type="submission" date="2020-08" db="EMBL/GenBank/DDBJ databases">
        <title>Genomic Encyclopedia of Type Strains, Phase IV (KMG-IV): sequencing the most valuable type-strain genomes for metagenomic binning, comparative biology and taxonomic classification.</title>
        <authorList>
            <person name="Goeker M."/>
        </authorList>
    </citation>
    <scope>NUCLEOTIDE SEQUENCE [LARGE SCALE GENOMIC DNA]</scope>
    <source>
        <strain evidence="2 3">DSM 103725</strain>
    </source>
</reference>
<dbReference type="EMBL" id="JACHGY010000001">
    <property type="protein sequence ID" value="MBB6430929.1"/>
    <property type="molecule type" value="Genomic_DNA"/>
</dbReference>
<accession>A0A7X0HAQ1</accession>
<sequence>MRTEAWSWMLSWSLMLALGLVATLMLMGCESSGGGSTPSLATTSNFNGDGSVPQRDSALADETRALAERLTASMDAAPSGEGADDPFADAMGFGDERRATAASPKAMPEPDVPAPVDREAALLSQKPDPAVMVDVPGGAYEVRPATVVPMPEMQKPLSREDLLAELSAQVRASDDPALVVAVTDAALSLARPDHQLDPAVLEPLKPMQREAVKRLHTLFLGIQQRAEEQGKVSPTSRAQIGGPTTAGGGGFDRKALDEAMADAFGEMPVTIVHSDLCRSVSGYGVYEPLGTHNFLAGRNNRAIVYVEVEDFAAAKLDDNRREVRLTQELILYKEDDGLAVWRHEPTQVTDISRNRRRDFYVVQMVTLPARLSAGKYRLKVRITDQHGDSVDETTLKINVVADPQLLNANEQQ</sequence>
<comment type="caution">
    <text evidence="2">The sequence shown here is derived from an EMBL/GenBank/DDBJ whole genome shotgun (WGS) entry which is preliminary data.</text>
</comment>
<feature type="region of interest" description="Disordered" evidence="1">
    <location>
        <begin position="32"/>
        <end position="58"/>
    </location>
</feature>
<keyword evidence="3" id="KW-1185">Reference proteome</keyword>
<gene>
    <name evidence="2" type="ORF">HNQ40_002735</name>
</gene>
<proteinExistence type="predicted"/>